<reference evidence="2" key="2">
    <citation type="submission" date="2021-05" db="UniProtKB">
        <authorList>
            <consortium name="EnsemblPlants"/>
        </authorList>
    </citation>
    <scope>IDENTIFICATION</scope>
    <source>
        <strain evidence="2">subsp. malaccensis</strain>
    </source>
</reference>
<dbReference type="Proteomes" id="UP000012960">
    <property type="component" value="Unplaced"/>
</dbReference>
<keyword evidence="3" id="KW-1185">Reference proteome</keyword>
<dbReference type="EnsemblPlants" id="Ma01_t22210.1">
    <property type="protein sequence ID" value="Ma01_p22210.1"/>
    <property type="gene ID" value="Ma01_g22210"/>
</dbReference>
<sequence length="96" mass="11216">MLCGAQLHIFIILLEKNSYTYNFFFCVEHIKEFSPDGWWPYWPKLLSEAILAKVAFPRNQHATKEKADCNETGPTIRCSSEMDIFLYVVHIFVITV</sequence>
<protein>
    <submittedName>
        <fullName evidence="1">(wild Malaysian banana) hypothetical protein</fullName>
    </submittedName>
</protein>
<evidence type="ECO:0000313" key="2">
    <source>
        <dbReference type="EnsemblPlants" id="Ma01_p22210.1"/>
    </source>
</evidence>
<dbReference type="InParanoid" id="A0A804HX26"/>
<accession>A0A804HX26</accession>
<gene>
    <name evidence="1" type="ORF">GSMUA_96240.1</name>
</gene>
<dbReference type="AlphaFoldDB" id="A0A804HX26"/>
<proteinExistence type="predicted"/>
<evidence type="ECO:0000313" key="1">
    <source>
        <dbReference type="EMBL" id="CAG1860320.1"/>
    </source>
</evidence>
<evidence type="ECO:0000313" key="3">
    <source>
        <dbReference type="Proteomes" id="UP000012960"/>
    </source>
</evidence>
<name>A0A804HX26_MUSAM</name>
<dbReference type="EMBL" id="HG996466">
    <property type="protein sequence ID" value="CAG1860320.1"/>
    <property type="molecule type" value="Genomic_DNA"/>
</dbReference>
<organism evidence="2 3">
    <name type="scientific">Musa acuminata subsp. malaccensis</name>
    <name type="common">Wild banana</name>
    <name type="synonym">Musa malaccensis</name>
    <dbReference type="NCBI Taxonomy" id="214687"/>
    <lineage>
        <taxon>Eukaryota</taxon>
        <taxon>Viridiplantae</taxon>
        <taxon>Streptophyta</taxon>
        <taxon>Embryophyta</taxon>
        <taxon>Tracheophyta</taxon>
        <taxon>Spermatophyta</taxon>
        <taxon>Magnoliopsida</taxon>
        <taxon>Liliopsida</taxon>
        <taxon>Zingiberales</taxon>
        <taxon>Musaceae</taxon>
        <taxon>Musa</taxon>
    </lineage>
</organism>
<reference evidence="1" key="1">
    <citation type="submission" date="2021-03" db="EMBL/GenBank/DDBJ databases">
        <authorList>
            <consortium name="Genoscope - CEA"/>
            <person name="William W."/>
        </authorList>
    </citation>
    <scope>NUCLEOTIDE SEQUENCE</scope>
    <source>
        <strain evidence="1">Doubled-haploid Pahang</strain>
    </source>
</reference>
<dbReference type="Gramene" id="Ma01_t22210.1">
    <property type="protein sequence ID" value="Ma01_p22210.1"/>
    <property type="gene ID" value="Ma01_g22210"/>
</dbReference>